<proteinExistence type="inferred from homology"/>
<keyword evidence="2" id="KW-0064">Aspartyl protease</keyword>
<keyword evidence="3" id="KW-0732">Signal</keyword>
<dbReference type="InterPro" id="IPR001461">
    <property type="entry name" value="Aspartic_peptidase_A1"/>
</dbReference>
<evidence type="ECO:0000256" key="1">
    <source>
        <dbReference type="ARBA" id="ARBA00007447"/>
    </source>
</evidence>
<evidence type="ECO:0000313" key="5">
    <source>
        <dbReference type="EMBL" id="KAK6765539.1"/>
    </source>
</evidence>
<dbReference type="InterPro" id="IPR033121">
    <property type="entry name" value="PEPTIDASE_A1"/>
</dbReference>
<evidence type="ECO:0000313" key="6">
    <source>
        <dbReference type="Proteomes" id="UP001303046"/>
    </source>
</evidence>
<dbReference type="Pfam" id="PF00026">
    <property type="entry name" value="Asp"/>
    <property type="match status" value="1"/>
</dbReference>
<gene>
    <name evidence="5" type="primary">Necator_chrX.g25612</name>
    <name evidence="5" type="ORF">RB195_025446</name>
</gene>
<comment type="similarity">
    <text evidence="1 2">Belongs to the peptidase A1 family.</text>
</comment>
<dbReference type="PROSITE" id="PS51767">
    <property type="entry name" value="PEPTIDASE_A1"/>
    <property type="match status" value="1"/>
</dbReference>
<dbReference type="PANTHER" id="PTHR47966">
    <property type="entry name" value="BETA-SITE APP-CLEAVING ENZYME, ISOFORM A-RELATED"/>
    <property type="match status" value="1"/>
</dbReference>
<accession>A0ABR1ESB9</accession>
<organism evidence="5 6">
    <name type="scientific">Necator americanus</name>
    <name type="common">Human hookworm</name>
    <dbReference type="NCBI Taxonomy" id="51031"/>
    <lineage>
        <taxon>Eukaryota</taxon>
        <taxon>Metazoa</taxon>
        <taxon>Ecdysozoa</taxon>
        <taxon>Nematoda</taxon>
        <taxon>Chromadorea</taxon>
        <taxon>Rhabditida</taxon>
        <taxon>Rhabditina</taxon>
        <taxon>Rhabditomorpha</taxon>
        <taxon>Strongyloidea</taxon>
        <taxon>Ancylostomatidae</taxon>
        <taxon>Bunostominae</taxon>
        <taxon>Necator</taxon>
    </lineage>
</organism>
<feature type="signal peptide" evidence="3">
    <location>
        <begin position="1"/>
        <end position="16"/>
    </location>
</feature>
<feature type="domain" description="Peptidase A1" evidence="4">
    <location>
        <begin position="74"/>
        <end position="390"/>
    </location>
</feature>
<dbReference type="Gene3D" id="2.40.70.10">
    <property type="entry name" value="Acid Proteases"/>
    <property type="match status" value="2"/>
</dbReference>
<dbReference type="PROSITE" id="PS00141">
    <property type="entry name" value="ASP_PROTEASE"/>
    <property type="match status" value="1"/>
</dbReference>
<keyword evidence="2" id="KW-0378">Hydrolase</keyword>
<dbReference type="PRINTS" id="PR00792">
    <property type="entry name" value="PEPSIN"/>
</dbReference>
<keyword evidence="6" id="KW-1185">Reference proteome</keyword>
<evidence type="ECO:0000259" key="4">
    <source>
        <dbReference type="PROSITE" id="PS51767"/>
    </source>
</evidence>
<dbReference type="InterPro" id="IPR001969">
    <property type="entry name" value="Aspartic_peptidase_AS"/>
</dbReference>
<name>A0ABR1ESB9_NECAM</name>
<feature type="chain" id="PRO_5045482796" description="Peptidase A1 domain-containing protein" evidence="3">
    <location>
        <begin position="17"/>
        <end position="395"/>
    </location>
</feature>
<protein>
    <recommendedName>
        <fullName evidence="4">Peptidase A1 domain-containing protein</fullName>
    </recommendedName>
</protein>
<dbReference type="InterPro" id="IPR034164">
    <property type="entry name" value="Pepsin-like_dom"/>
</dbReference>
<evidence type="ECO:0000256" key="2">
    <source>
        <dbReference type="RuleBase" id="RU000454"/>
    </source>
</evidence>
<dbReference type="Proteomes" id="UP001303046">
    <property type="component" value="Unassembled WGS sequence"/>
</dbReference>
<dbReference type="EMBL" id="JAVFWL010000006">
    <property type="protein sequence ID" value="KAK6765539.1"/>
    <property type="molecule type" value="Genomic_DNA"/>
</dbReference>
<evidence type="ECO:0000256" key="3">
    <source>
        <dbReference type="SAM" id="SignalP"/>
    </source>
</evidence>
<dbReference type="InterPro" id="IPR021109">
    <property type="entry name" value="Peptidase_aspartic_dom_sf"/>
</dbReference>
<dbReference type="SUPFAM" id="SSF50630">
    <property type="entry name" value="Acid proteases"/>
    <property type="match status" value="1"/>
</dbReference>
<reference evidence="5 6" key="1">
    <citation type="submission" date="2023-08" db="EMBL/GenBank/DDBJ databases">
        <title>A Necator americanus chromosomal reference genome.</title>
        <authorList>
            <person name="Ilik V."/>
            <person name="Petrzelkova K.J."/>
            <person name="Pardy F."/>
            <person name="Fuh T."/>
            <person name="Niatou-Singa F.S."/>
            <person name="Gouil Q."/>
            <person name="Baker L."/>
            <person name="Ritchie M.E."/>
            <person name="Jex A.R."/>
            <person name="Gazzola D."/>
            <person name="Li H."/>
            <person name="Toshio Fujiwara R."/>
            <person name="Zhan B."/>
            <person name="Aroian R.V."/>
            <person name="Pafco B."/>
            <person name="Schwarz E.M."/>
        </authorList>
    </citation>
    <scope>NUCLEOTIDE SEQUENCE [LARGE SCALE GENOMIC DNA]</scope>
    <source>
        <strain evidence="5 6">Aroian</strain>
        <tissue evidence="5">Whole animal</tissue>
    </source>
</reference>
<keyword evidence="2" id="KW-0645">Protease</keyword>
<sequence length="395" mass="43142">MRLTLALLALVGYAMAGVYKVPLTKVETPRLRMMREGTWTRFLEEREAMRIVMGRTMGADVVPQVVNDFTDTQYLGNITLGTPEQSFTVVLDTGSANLWIPDSSCNAVACKNKRKYQASESSTYKKDGKEWSIEYGTGAANGILAEETVRFGDQGTQQLVVPNTGFGQATRLAAFFAHVHLDGILGLGFPELAVEGVLPPFFNAVKQGLLDEPIFTVFLKHMEHQENVPGGVYTYGGLDKENCGEVIAYEPLSSATYWQFKMDAVAAGSFSANQGWEAMSDTGTSFIGIPNNLLGGIAQALRSKHDPRSGVYLVPCDADLNLDLTIGGKVYSIKGPNLAVHGVKNNDETCLLPFFGQNSMGFGPAWLLGDPFIRQFCNIHDIEKKQIGFAESKQQ</sequence>
<dbReference type="PANTHER" id="PTHR47966:SF45">
    <property type="entry name" value="PEPTIDASE A1 DOMAIN-CONTAINING PROTEIN"/>
    <property type="match status" value="1"/>
</dbReference>
<comment type="caution">
    <text evidence="5">The sequence shown here is derived from an EMBL/GenBank/DDBJ whole genome shotgun (WGS) entry which is preliminary data.</text>
</comment>
<dbReference type="CDD" id="cd05471">
    <property type="entry name" value="pepsin_like"/>
    <property type="match status" value="1"/>
</dbReference>